<dbReference type="EMBL" id="JABFUD020000020">
    <property type="protein sequence ID" value="KAI5063865.1"/>
    <property type="molecule type" value="Genomic_DNA"/>
</dbReference>
<proteinExistence type="predicted"/>
<evidence type="ECO:0000313" key="2">
    <source>
        <dbReference type="EMBL" id="KAI5063865.1"/>
    </source>
</evidence>
<name>A0A9D4Z7J2_ADICA</name>
<evidence type="ECO:0000313" key="3">
    <source>
        <dbReference type="Proteomes" id="UP000886520"/>
    </source>
</evidence>
<organism evidence="2 3">
    <name type="scientific">Adiantum capillus-veneris</name>
    <name type="common">Maidenhair fern</name>
    <dbReference type="NCBI Taxonomy" id="13818"/>
    <lineage>
        <taxon>Eukaryota</taxon>
        <taxon>Viridiplantae</taxon>
        <taxon>Streptophyta</taxon>
        <taxon>Embryophyta</taxon>
        <taxon>Tracheophyta</taxon>
        <taxon>Polypodiopsida</taxon>
        <taxon>Polypodiidae</taxon>
        <taxon>Polypodiales</taxon>
        <taxon>Pteridineae</taxon>
        <taxon>Pteridaceae</taxon>
        <taxon>Vittarioideae</taxon>
        <taxon>Adiantum</taxon>
    </lineage>
</organism>
<reference evidence="2" key="1">
    <citation type="submission" date="2021-01" db="EMBL/GenBank/DDBJ databases">
        <title>Adiantum capillus-veneris genome.</title>
        <authorList>
            <person name="Fang Y."/>
            <person name="Liao Q."/>
        </authorList>
    </citation>
    <scope>NUCLEOTIDE SEQUENCE</scope>
    <source>
        <strain evidence="2">H3</strain>
        <tissue evidence="2">Leaf</tissue>
    </source>
</reference>
<dbReference type="Proteomes" id="UP000886520">
    <property type="component" value="Chromosome 20"/>
</dbReference>
<feature type="region of interest" description="Disordered" evidence="1">
    <location>
        <begin position="102"/>
        <end position="156"/>
    </location>
</feature>
<evidence type="ECO:0000256" key="1">
    <source>
        <dbReference type="SAM" id="MobiDB-lite"/>
    </source>
</evidence>
<comment type="caution">
    <text evidence="2">The sequence shown here is derived from an EMBL/GenBank/DDBJ whole genome shotgun (WGS) entry which is preliminary data.</text>
</comment>
<dbReference type="AlphaFoldDB" id="A0A9D4Z7J2"/>
<accession>A0A9D4Z7J2</accession>
<protein>
    <submittedName>
        <fullName evidence="2">Uncharacterized protein</fullName>
    </submittedName>
</protein>
<keyword evidence="3" id="KW-1185">Reference proteome</keyword>
<feature type="compositionally biased region" description="Basic and acidic residues" evidence="1">
    <location>
        <begin position="102"/>
        <end position="111"/>
    </location>
</feature>
<sequence>MDRDSAAKSKSTNMPLLDSKTRACNRSSMSRHGACGPIGKVGMIGSRNIPIDLCTPPAFESHDQPINLCTSTPDKSCIVHEEPGMRISMLINDKKFVVPKAKEDATRKDTTSSDILEISHQRPHKHNVVDPNTLRRSTRLKAQKSNDNDAPSIPRRSEQLRVKGNKGIASYCIPFLF</sequence>
<gene>
    <name evidence="2" type="ORF">GOP47_0020535</name>
</gene>